<dbReference type="GO" id="GO:0046872">
    <property type="term" value="F:metal ion binding"/>
    <property type="evidence" value="ECO:0007669"/>
    <property type="project" value="UniProtKB-KW"/>
</dbReference>
<evidence type="ECO:0000256" key="3">
    <source>
        <dbReference type="ARBA" id="ARBA00023004"/>
    </source>
</evidence>
<protein>
    <submittedName>
        <fullName evidence="4">Probable prolyl 4-hydroxylase 10</fullName>
    </submittedName>
</protein>
<dbReference type="PANTHER" id="PTHR10869">
    <property type="entry name" value="PROLYL 4-HYDROXYLASE ALPHA SUBUNIT"/>
    <property type="match status" value="1"/>
</dbReference>
<dbReference type="GO" id="GO:0005789">
    <property type="term" value="C:endoplasmic reticulum membrane"/>
    <property type="evidence" value="ECO:0007669"/>
    <property type="project" value="UniProtKB-SubCell"/>
</dbReference>
<sequence>MNRFRELKSSNDSKQDIQLLLMSSRHTLHSFISAVVFQDCKMIVRKSLSNQAVKSDENSVSAEEKDDKRNVYYVYEIDAPRYVPVLEHFWTEDKMRQFGLLRKKILDFTFLHVEHGEGLQILHNEVSQKYEPHYDYFLDDYNTKSEGQRMATILMYLPYILQMKELTVSSQCHFLTCKMALNRRRSRDVVWTDEELATAETVGYGIVK</sequence>
<dbReference type="PANTHER" id="PTHR10869:SF123">
    <property type="entry name" value="PROLYL 4-HYDROXYLASE 10-RELATED"/>
    <property type="match status" value="1"/>
</dbReference>
<organism evidence="4">
    <name type="scientific">Tanacetum cinerariifolium</name>
    <name type="common">Dalmatian daisy</name>
    <name type="synonym">Chrysanthemum cinerariifolium</name>
    <dbReference type="NCBI Taxonomy" id="118510"/>
    <lineage>
        <taxon>Eukaryota</taxon>
        <taxon>Viridiplantae</taxon>
        <taxon>Streptophyta</taxon>
        <taxon>Embryophyta</taxon>
        <taxon>Tracheophyta</taxon>
        <taxon>Spermatophyta</taxon>
        <taxon>Magnoliopsida</taxon>
        <taxon>eudicotyledons</taxon>
        <taxon>Gunneridae</taxon>
        <taxon>Pentapetalae</taxon>
        <taxon>asterids</taxon>
        <taxon>campanulids</taxon>
        <taxon>Asterales</taxon>
        <taxon>Asteraceae</taxon>
        <taxon>Asteroideae</taxon>
        <taxon>Anthemideae</taxon>
        <taxon>Anthemidinae</taxon>
        <taxon>Tanacetum</taxon>
    </lineage>
</organism>
<dbReference type="EMBL" id="BKCJ010045504">
    <property type="protein sequence ID" value="GEW11049.1"/>
    <property type="molecule type" value="Genomic_DNA"/>
</dbReference>
<proteinExistence type="predicted"/>
<comment type="subcellular location">
    <subcellularLocation>
        <location evidence="1">Endoplasmic reticulum membrane</location>
    </subcellularLocation>
</comment>
<gene>
    <name evidence="4" type="ORF">Tci_183025</name>
</gene>
<evidence type="ECO:0000313" key="4">
    <source>
        <dbReference type="EMBL" id="GEW11049.1"/>
    </source>
</evidence>
<keyword evidence="2" id="KW-0479">Metal-binding</keyword>
<keyword evidence="3" id="KW-0408">Iron</keyword>
<dbReference type="Gene3D" id="2.60.120.620">
    <property type="entry name" value="q2cbj1_9rhob like domain"/>
    <property type="match status" value="1"/>
</dbReference>
<name>A0A699GTS8_TANCI</name>
<dbReference type="InterPro" id="IPR045054">
    <property type="entry name" value="P4HA-like"/>
</dbReference>
<dbReference type="AlphaFoldDB" id="A0A699GTS8"/>
<evidence type="ECO:0000256" key="1">
    <source>
        <dbReference type="ARBA" id="ARBA00004586"/>
    </source>
</evidence>
<accession>A0A699GTS8</accession>
<dbReference type="GO" id="GO:0004656">
    <property type="term" value="F:procollagen-proline 4-dioxygenase activity"/>
    <property type="evidence" value="ECO:0007669"/>
    <property type="project" value="TreeGrafter"/>
</dbReference>
<comment type="caution">
    <text evidence="4">The sequence shown here is derived from an EMBL/GenBank/DDBJ whole genome shotgun (WGS) entry which is preliminary data.</text>
</comment>
<evidence type="ECO:0000256" key="2">
    <source>
        <dbReference type="ARBA" id="ARBA00022723"/>
    </source>
</evidence>
<reference evidence="4" key="1">
    <citation type="journal article" date="2019" name="Sci. Rep.">
        <title>Draft genome of Tanacetum cinerariifolium, the natural source of mosquito coil.</title>
        <authorList>
            <person name="Yamashiro T."/>
            <person name="Shiraishi A."/>
            <person name="Satake H."/>
            <person name="Nakayama K."/>
        </authorList>
    </citation>
    <scope>NUCLEOTIDE SEQUENCE</scope>
</reference>